<protein>
    <submittedName>
        <fullName evidence="2">Uncharacterized protein</fullName>
    </submittedName>
</protein>
<name>A0AAU1ZU09_9ACTN</name>
<keyword evidence="1" id="KW-0472">Membrane</keyword>
<evidence type="ECO:0000313" key="2">
    <source>
        <dbReference type="EMBL" id="WTT15074.1"/>
    </source>
</evidence>
<dbReference type="AlphaFoldDB" id="A0AAU1ZU09"/>
<proteinExistence type="predicted"/>
<keyword evidence="1" id="KW-0812">Transmembrane</keyword>
<dbReference type="NCBIfam" id="NF046122">
    <property type="entry name" value="morpho_MmpA"/>
    <property type="match status" value="1"/>
</dbReference>
<organism evidence="2">
    <name type="scientific">Streptomyces sp. NBC_00093</name>
    <dbReference type="NCBI Taxonomy" id="2975649"/>
    <lineage>
        <taxon>Bacteria</taxon>
        <taxon>Bacillati</taxon>
        <taxon>Actinomycetota</taxon>
        <taxon>Actinomycetes</taxon>
        <taxon>Kitasatosporales</taxon>
        <taxon>Streptomycetaceae</taxon>
        <taxon>Streptomyces</taxon>
    </lineage>
</organism>
<evidence type="ECO:0000256" key="1">
    <source>
        <dbReference type="SAM" id="Phobius"/>
    </source>
</evidence>
<dbReference type="InterPro" id="IPR059130">
    <property type="entry name" value="MmpA_put"/>
</dbReference>
<accession>A0AAU1ZU09</accession>
<gene>
    <name evidence="2" type="ORF">OHA22_05815</name>
</gene>
<reference evidence="2" key="1">
    <citation type="submission" date="2022-10" db="EMBL/GenBank/DDBJ databases">
        <title>The complete genomes of actinobacterial strains from the NBC collection.</title>
        <authorList>
            <person name="Joergensen T.S."/>
            <person name="Alvarez Arevalo M."/>
            <person name="Sterndorff E.B."/>
            <person name="Faurdal D."/>
            <person name="Vuksanovic O."/>
            <person name="Mourched A.-S."/>
            <person name="Charusanti P."/>
            <person name="Shaw S."/>
            <person name="Blin K."/>
            <person name="Weber T."/>
        </authorList>
    </citation>
    <scope>NUCLEOTIDE SEQUENCE</scope>
    <source>
        <strain evidence="2">NBC_00093</strain>
    </source>
</reference>
<feature type="transmembrane region" description="Helical" evidence="1">
    <location>
        <begin position="20"/>
        <end position="43"/>
    </location>
</feature>
<dbReference type="EMBL" id="CP108222">
    <property type="protein sequence ID" value="WTT15074.1"/>
    <property type="molecule type" value="Genomic_DNA"/>
</dbReference>
<keyword evidence="1" id="KW-1133">Transmembrane helix</keyword>
<sequence>MTTHRAPKPAASPAQPVERAVTAALIVAVLAGLAWIFGMIYTVTGWAQ</sequence>